<name>A0ABR0BKI4_PURLI</name>
<dbReference type="Gene3D" id="2.60.40.790">
    <property type="match status" value="1"/>
</dbReference>
<evidence type="ECO:0000256" key="1">
    <source>
        <dbReference type="ARBA" id="ARBA00022723"/>
    </source>
</evidence>
<dbReference type="Pfam" id="PF12697">
    <property type="entry name" value="Abhydrolase_6"/>
    <property type="match status" value="1"/>
</dbReference>
<dbReference type="InterPro" id="IPR001128">
    <property type="entry name" value="Cyt_P450"/>
</dbReference>
<dbReference type="PROSITE" id="PS00086">
    <property type="entry name" value="CYTOCHROME_P450"/>
    <property type="match status" value="1"/>
</dbReference>
<dbReference type="Gene3D" id="3.40.50.1820">
    <property type="entry name" value="alpha/beta hydrolase"/>
    <property type="match status" value="1"/>
</dbReference>
<dbReference type="InterPro" id="IPR052897">
    <property type="entry name" value="Sec-Metab_Biosynth_Hydrolase"/>
</dbReference>
<accession>A0ABR0BKI4</accession>
<evidence type="ECO:0000259" key="6">
    <source>
        <dbReference type="PROSITE" id="PS01031"/>
    </source>
</evidence>
<evidence type="ECO:0000313" key="7">
    <source>
        <dbReference type="EMBL" id="KAK4082066.1"/>
    </source>
</evidence>
<gene>
    <name evidence="7" type="ORF">Purlil1_11289</name>
</gene>
<dbReference type="InterPro" id="IPR036396">
    <property type="entry name" value="Cyt_P450_sf"/>
</dbReference>
<dbReference type="EMBL" id="JAWRVI010000066">
    <property type="protein sequence ID" value="KAK4082066.1"/>
    <property type="molecule type" value="Genomic_DNA"/>
</dbReference>
<evidence type="ECO:0000313" key="8">
    <source>
        <dbReference type="Proteomes" id="UP001287286"/>
    </source>
</evidence>
<dbReference type="CDD" id="cd06464">
    <property type="entry name" value="ACD_sHsps-like"/>
    <property type="match status" value="1"/>
</dbReference>
<dbReference type="InterPro" id="IPR002068">
    <property type="entry name" value="A-crystallin/Hsp20_dom"/>
</dbReference>
<dbReference type="Gene3D" id="1.10.630.10">
    <property type="entry name" value="Cytochrome P450"/>
    <property type="match status" value="1"/>
</dbReference>
<sequence>MSFLLIVAIVAAYAILSSAWKFYRNYQDAIRSGLPVILCPVNNQSILYIIAQVPLRPILARFLPEPLFDRVRLSIFGWEFLDKGAIHERVGPAFILVTAGVNELWCADPHMAQSILSRRKDFVQLPIGSKILRFLGENILTSDGDDWSRQRRLIAPSLNERISEIVWDESTTQTERMIDYLLDQPDSDSRHASNLLRTIAINVLAQVGYGEPRPFEPLTLPRDAHARMTYVEGISLCTELLVVAALVPGALLRLPFMPSQIRTLGAALGALPELTADMLHHERKRIASGAEASGAKSIASDADGERKVAHNTFMSQLVRLSDQGKAGNGAFGPSQFLREDEIAGNLFVFTAAGYDTTANTMTYAVGLMAAYPQWQAWLQDELDRVLGSKAVGESRILPYTTYFPKLKRCLAVMMETLRLYPALIHISRSISHDQAISKEGENYIIPGPCTVYINNAGLHHAREDWGNDAGDFRPSRWLTLNSDGTEAELITPARGTFLPWSGGPRVCPGQKMAQVEFVTVMSTLLARLRVEPMPMPGRSVEERREDLLKLMEDSQPRLTLQMNRPEQFALRWIPREHWTLIQNRSTCSRPRQIPTTFSPLPSMAKPTVLIVPGGFTLPGLYNDVVAHVSSEGHPIQALHLPSIGYKTAVPGTMQDDAAYIASEISRHADAGKDVVLVAHSYGGIPATESTKGLSKVERQRQGKSGGLVRLAYISCLILPVGESDASVIMPDNMLPRTAPFEIRLDDDGWLHQTDISVAAANVFNGLPKEEGERWAKMSTRHSGSTFPASLTHAGFKDVPVSYLLCTKDLAQEPELQRASIAMMERQIGGRVDVTEIESGHAPNASRPKEVADWIVSIARQEKACYDATSSDGLAIDASQIRVYELARCADAADAPPSTIRDALKLLHAMWASRADSVAPHGSRRTVALTAGRLGKRSLVMVATCRGGIARIDRSVTSRRHTVAFERERRRLCVSRPTRPAAAQSHPPRADQPAARLRQRAHHSCATVQSTHESPSKFDVSDDDDFGVASKVHSRRARSRWRTQLLAGAGRFHKGPPHSDDTTRRRKAPIDARDCFVMISSSLVCPALEYSTTGYLRIAASPFQTSNKNPSAGSERLLMQACRTSLPRRLSHNLKRAAIRPINPTHTRTMAFFPRNFYNPDASFAPLFRLLDEFDAYSRPTNGTGAQRRSALPIWQPKFDVRETRERYELHGELPGVSKEQVQIEFTEPQTMVVRGRVERSYTTGAAPGGLLGDAPATKAIAEGGDEQASASRHATVEDDGESAKSPSTEVTNQKTEAPSKEPADAAKYWLSERSVGEFSRTFSFPGSIDQDSVTASFKDGILSIAVPKAKRQGSRHVTIN</sequence>
<keyword evidence="1" id="KW-0479">Metal-binding</keyword>
<dbReference type="Pfam" id="PF00011">
    <property type="entry name" value="HSP20"/>
    <property type="match status" value="1"/>
</dbReference>
<dbReference type="PROSITE" id="PS01031">
    <property type="entry name" value="SHSP"/>
    <property type="match status" value="1"/>
</dbReference>
<evidence type="ECO:0000256" key="5">
    <source>
        <dbReference type="SAM" id="MobiDB-lite"/>
    </source>
</evidence>
<proteinExistence type="inferred from homology"/>
<dbReference type="InterPro" id="IPR017972">
    <property type="entry name" value="Cyt_P450_CS"/>
</dbReference>
<dbReference type="InterPro" id="IPR000073">
    <property type="entry name" value="AB_hydrolase_1"/>
</dbReference>
<evidence type="ECO:0000256" key="2">
    <source>
        <dbReference type="ARBA" id="ARBA00023004"/>
    </source>
</evidence>
<keyword evidence="8" id="KW-1185">Reference proteome</keyword>
<dbReference type="SUPFAM" id="SSF49764">
    <property type="entry name" value="HSP20-like chaperones"/>
    <property type="match status" value="1"/>
</dbReference>
<dbReference type="PANTHER" id="PTHR37017:SF13">
    <property type="entry name" value="AB HYDROLASE-1 DOMAIN-CONTAINING PROTEIN"/>
    <property type="match status" value="1"/>
</dbReference>
<dbReference type="PRINTS" id="PR00463">
    <property type="entry name" value="EP450I"/>
</dbReference>
<dbReference type="InterPro" id="IPR008978">
    <property type="entry name" value="HSP20-like_chaperone"/>
</dbReference>
<dbReference type="PRINTS" id="PR00385">
    <property type="entry name" value="P450"/>
</dbReference>
<keyword evidence="2" id="KW-0408">Iron</keyword>
<reference evidence="7 8" key="1">
    <citation type="journal article" date="2024" name="Microbiol. Resour. Announc.">
        <title>Genome annotations for the ascomycete fungi Trichoderma harzianum, Trichoderma aggressivum, and Purpureocillium lilacinum.</title>
        <authorList>
            <person name="Beijen E.P.W."/>
            <person name="Ohm R.A."/>
        </authorList>
    </citation>
    <scope>NUCLEOTIDE SEQUENCE [LARGE SCALE GENOMIC DNA]</scope>
    <source>
        <strain evidence="7 8">CBS 150709</strain>
    </source>
</reference>
<feature type="domain" description="SHSP" evidence="6">
    <location>
        <begin position="1189"/>
        <end position="1360"/>
    </location>
</feature>
<evidence type="ECO:0000256" key="4">
    <source>
        <dbReference type="RuleBase" id="RU003616"/>
    </source>
</evidence>
<dbReference type="SUPFAM" id="SSF53474">
    <property type="entry name" value="alpha/beta-Hydrolases"/>
    <property type="match status" value="1"/>
</dbReference>
<dbReference type="CDD" id="cd11070">
    <property type="entry name" value="CYP56-like"/>
    <property type="match status" value="1"/>
</dbReference>
<feature type="region of interest" description="Disordered" evidence="5">
    <location>
        <begin position="974"/>
        <end position="1022"/>
    </location>
</feature>
<comment type="similarity">
    <text evidence="3 4">Belongs to the small heat shock protein (HSP20) family.</text>
</comment>
<dbReference type="Pfam" id="PF00067">
    <property type="entry name" value="p450"/>
    <property type="match status" value="1"/>
</dbReference>
<dbReference type="InterPro" id="IPR029058">
    <property type="entry name" value="AB_hydrolase_fold"/>
</dbReference>
<protein>
    <recommendedName>
        <fullName evidence="6">SHSP domain-containing protein</fullName>
    </recommendedName>
</protein>
<dbReference type="SUPFAM" id="SSF48264">
    <property type="entry name" value="Cytochrome P450"/>
    <property type="match status" value="1"/>
</dbReference>
<evidence type="ECO:0000256" key="3">
    <source>
        <dbReference type="PROSITE-ProRule" id="PRU00285"/>
    </source>
</evidence>
<comment type="caution">
    <text evidence="7">The sequence shown here is derived from an EMBL/GenBank/DDBJ whole genome shotgun (WGS) entry which is preliminary data.</text>
</comment>
<feature type="compositionally biased region" description="Polar residues" evidence="5">
    <location>
        <begin position="1284"/>
        <end position="1296"/>
    </location>
</feature>
<organism evidence="7 8">
    <name type="scientific">Purpureocillium lilacinum</name>
    <name type="common">Paecilomyces lilacinus</name>
    <dbReference type="NCBI Taxonomy" id="33203"/>
    <lineage>
        <taxon>Eukaryota</taxon>
        <taxon>Fungi</taxon>
        <taxon>Dikarya</taxon>
        <taxon>Ascomycota</taxon>
        <taxon>Pezizomycotina</taxon>
        <taxon>Sordariomycetes</taxon>
        <taxon>Hypocreomycetidae</taxon>
        <taxon>Hypocreales</taxon>
        <taxon>Ophiocordycipitaceae</taxon>
        <taxon>Purpureocillium</taxon>
    </lineage>
</organism>
<dbReference type="Proteomes" id="UP001287286">
    <property type="component" value="Unassembled WGS sequence"/>
</dbReference>
<dbReference type="PANTHER" id="PTHR37017">
    <property type="entry name" value="AB HYDROLASE-1 DOMAIN-CONTAINING PROTEIN-RELATED"/>
    <property type="match status" value="1"/>
</dbReference>
<dbReference type="InterPro" id="IPR002401">
    <property type="entry name" value="Cyt_P450_E_grp-I"/>
</dbReference>
<feature type="region of interest" description="Disordered" evidence="5">
    <location>
        <begin position="1262"/>
        <end position="1305"/>
    </location>
</feature>